<dbReference type="SMART" id="SM00895">
    <property type="entry name" value="FCD"/>
    <property type="match status" value="1"/>
</dbReference>
<dbReference type="PANTHER" id="PTHR43537">
    <property type="entry name" value="TRANSCRIPTIONAL REGULATOR, GNTR FAMILY"/>
    <property type="match status" value="1"/>
</dbReference>
<evidence type="ECO:0000256" key="2">
    <source>
        <dbReference type="ARBA" id="ARBA00023125"/>
    </source>
</evidence>
<dbReference type="InterPro" id="IPR011711">
    <property type="entry name" value="GntR_C"/>
</dbReference>
<organism evidence="5 6">
    <name type="scientific">Bosea thiooxidans</name>
    <dbReference type="NCBI Taxonomy" id="53254"/>
    <lineage>
        <taxon>Bacteria</taxon>
        <taxon>Pseudomonadati</taxon>
        <taxon>Pseudomonadota</taxon>
        <taxon>Alphaproteobacteria</taxon>
        <taxon>Hyphomicrobiales</taxon>
        <taxon>Boseaceae</taxon>
        <taxon>Bosea</taxon>
    </lineage>
</organism>
<sequence>MNFEHRGVGQNSLGGSVYQHIAEALTKGALKPGDRLKIRDLAQQMGTSVTPVRDAVLRLVHEGALALKSPRDIRVPSLQQERYLEIRVIRLKLEGLAAEGAAMNATPTDIARLERLTEDNEQALARSEFTRATAINQVFHFELAEIAAMPILRGILQNLWLQMGPVIAAAYADGGRTMIEHHYDVIDAIRRHEPQAAKRAIREDILAGGDVILSNRILIPSGGAGPQP</sequence>
<dbReference type="GO" id="GO:0003677">
    <property type="term" value="F:DNA binding"/>
    <property type="evidence" value="ECO:0007669"/>
    <property type="project" value="UniProtKB-KW"/>
</dbReference>
<name>A0A1T5BWF6_9HYPH</name>
<dbReference type="InterPro" id="IPR000524">
    <property type="entry name" value="Tscrpt_reg_HTH_GntR"/>
</dbReference>
<dbReference type="InterPro" id="IPR036388">
    <property type="entry name" value="WH-like_DNA-bd_sf"/>
</dbReference>
<proteinExistence type="predicted"/>
<evidence type="ECO:0000259" key="4">
    <source>
        <dbReference type="PROSITE" id="PS50949"/>
    </source>
</evidence>
<dbReference type="InterPro" id="IPR008920">
    <property type="entry name" value="TF_FadR/GntR_C"/>
</dbReference>
<dbReference type="Gene3D" id="1.10.10.10">
    <property type="entry name" value="Winged helix-like DNA-binding domain superfamily/Winged helix DNA-binding domain"/>
    <property type="match status" value="1"/>
</dbReference>
<evidence type="ECO:0000256" key="3">
    <source>
        <dbReference type="ARBA" id="ARBA00023163"/>
    </source>
</evidence>
<feature type="domain" description="HTH gntR-type" evidence="4">
    <location>
        <begin position="11"/>
        <end position="78"/>
    </location>
</feature>
<dbReference type="Gene3D" id="1.20.120.530">
    <property type="entry name" value="GntR ligand-binding domain-like"/>
    <property type="match status" value="1"/>
</dbReference>
<dbReference type="Proteomes" id="UP000190130">
    <property type="component" value="Unassembled WGS sequence"/>
</dbReference>
<dbReference type="SUPFAM" id="SSF46785">
    <property type="entry name" value="Winged helix' DNA-binding domain"/>
    <property type="match status" value="1"/>
</dbReference>
<evidence type="ECO:0000313" key="5">
    <source>
        <dbReference type="EMBL" id="SKB51668.1"/>
    </source>
</evidence>
<dbReference type="RefSeq" id="WP_248308737.1">
    <property type="nucleotide sequence ID" value="NZ_LMAR01000010.1"/>
</dbReference>
<dbReference type="Pfam" id="PF00392">
    <property type="entry name" value="GntR"/>
    <property type="match status" value="1"/>
</dbReference>
<accession>A0A1T5BWF6</accession>
<dbReference type="AlphaFoldDB" id="A0A1T5BWF6"/>
<keyword evidence="1" id="KW-0805">Transcription regulation</keyword>
<gene>
    <name evidence="5" type="ORF">SAMN05660750_01101</name>
</gene>
<evidence type="ECO:0000256" key="1">
    <source>
        <dbReference type="ARBA" id="ARBA00023015"/>
    </source>
</evidence>
<keyword evidence="3" id="KW-0804">Transcription</keyword>
<protein>
    <submittedName>
        <fullName evidence="5">DNA-binding transcriptional regulator, GntR family</fullName>
    </submittedName>
</protein>
<dbReference type="InterPro" id="IPR036390">
    <property type="entry name" value="WH_DNA-bd_sf"/>
</dbReference>
<evidence type="ECO:0000313" key="6">
    <source>
        <dbReference type="Proteomes" id="UP000190130"/>
    </source>
</evidence>
<dbReference type="GO" id="GO:0003700">
    <property type="term" value="F:DNA-binding transcription factor activity"/>
    <property type="evidence" value="ECO:0007669"/>
    <property type="project" value="InterPro"/>
</dbReference>
<dbReference type="PANTHER" id="PTHR43537:SF39">
    <property type="entry name" value="HTH-TYPE TRANSCRIPTIONAL REGULATOR MCBR"/>
    <property type="match status" value="1"/>
</dbReference>
<dbReference type="EMBL" id="FUYX01000002">
    <property type="protein sequence ID" value="SKB51668.1"/>
    <property type="molecule type" value="Genomic_DNA"/>
</dbReference>
<dbReference type="SUPFAM" id="SSF48008">
    <property type="entry name" value="GntR ligand-binding domain-like"/>
    <property type="match status" value="1"/>
</dbReference>
<dbReference type="Pfam" id="PF07729">
    <property type="entry name" value="FCD"/>
    <property type="match status" value="1"/>
</dbReference>
<dbReference type="PROSITE" id="PS50949">
    <property type="entry name" value="HTH_GNTR"/>
    <property type="match status" value="1"/>
</dbReference>
<reference evidence="5 6" key="1">
    <citation type="submission" date="2017-02" db="EMBL/GenBank/DDBJ databases">
        <authorList>
            <person name="Peterson S.W."/>
        </authorList>
    </citation>
    <scope>NUCLEOTIDE SEQUENCE [LARGE SCALE GENOMIC DNA]</scope>
    <source>
        <strain evidence="5 6">DSM 9653</strain>
    </source>
</reference>
<dbReference type="SMART" id="SM00345">
    <property type="entry name" value="HTH_GNTR"/>
    <property type="match status" value="1"/>
</dbReference>
<keyword evidence="2 5" id="KW-0238">DNA-binding</keyword>